<dbReference type="Proteomes" id="UP001156691">
    <property type="component" value="Unassembled WGS sequence"/>
</dbReference>
<dbReference type="EMBL" id="BSNS01000007">
    <property type="protein sequence ID" value="GLQ53795.1"/>
    <property type="molecule type" value="Genomic_DNA"/>
</dbReference>
<dbReference type="PROSITE" id="PS50109">
    <property type="entry name" value="HIS_KIN"/>
    <property type="match status" value="1"/>
</dbReference>
<dbReference type="Gene3D" id="1.10.287.130">
    <property type="match status" value="1"/>
</dbReference>
<feature type="modified residue" description="4-aspartylphosphate" evidence="4">
    <location>
        <position position="617"/>
    </location>
</feature>
<dbReference type="SMART" id="SM00388">
    <property type="entry name" value="HisKA"/>
    <property type="match status" value="1"/>
</dbReference>
<evidence type="ECO:0000259" key="7">
    <source>
        <dbReference type="PROSITE" id="PS50112"/>
    </source>
</evidence>
<dbReference type="SUPFAM" id="SSF55785">
    <property type="entry name" value="PYP-like sensor domain (PAS domain)"/>
    <property type="match status" value="1"/>
</dbReference>
<evidence type="ECO:0000256" key="4">
    <source>
        <dbReference type="PROSITE-ProRule" id="PRU00169"/>
    </source>
</evidence>
<reference evidence="10" key="1">
    <citation type="journal article" date="2019" name="Int. J. Syst. Evol. Microbiol.">
        <title>The Global Catalogue of Microorganisms (GCM) 10K type strain sequencing project: providing services to taxonomists for standard genome sequencing and annotation.</title>
        <authorList>
            <consortium name="The Broad Institute Genomics Platform"/>
            <consortium name="The Broad Institute Genome Sequencing Center for Infectious Disease"/>
            <person name="Wu L."/>
            <person name="Ma J."/>
        </authorList>
    </citation>
    <scope>NUCLEOTIDE SEQUENCE [LARGE SCALE GENOMIC DNA]</scope>
    <source>
        <strain evidence="10">NBRC 112416</strain>
    </source>
</reference>
<dbReference type="InterPro" id="IPR005467">
    <property type="entry name" value="His_kinase_dom"/>
</dbReference>
<dbReference type="SUPFAM" id="SSF47384">
    <property type="entry name" value="Homodimeric domain of signal transducing histidine kinase"/>
    <property type="match status" value="1"/>
</dbReference>
<dbReference type="InterPro" id="IPR035965">
    <property type="entry name" value="PAS-like_dom_sf"/>
</dbReference>
<dbReference type="SUPFAM" id="SSF55874">
    <property type="entry name" value="ATPase domain of HSP90 chaperone/DNA topoisomerase II/histidine kinase"/>
    <property type="match status" value="1"/>
</dbReference>
<dbReference type="SMART" id="SM00387">
    <property type="entry name" value="HATPase_c"/>
    <property type="match status" value="1"/>
</dbReference>
<dbReference type="Pfam" id="PF00512">
    <property type="entry name" value="HisKA"/>
    <property type="match status" value="1"/>
</dbReference>
<name>A0ABQ5W174_9HYPH</name>
<keyword evidence="9" id="KW-0418">Kinase</keyword>
<dbReference type="Gene3D" id="3.30.450.20">
    <property type="entry name" value="PAS domain"/>
    <property type="match status" value="1"/>
</dbReference>
<accession>A0ABQ5W174</accession>
<proteinExistence type="predicted"/>
<dbReference type="NCBIfam" id="TIGR00229">
    <property type="entry name" value="sensory_box"/>
    <property type="match status" value="1"/>
</dbReference>
<dbReference type="PROSITE" id="PS50113">
    <property type="entry name" value="PAC"/>
    <property type="match status" value="1"/>
</dbReference>
<dbReference type="SMART" id="SM00448">
    <property type="entry name" value="REC"/>
    <property type="match status" value="1"/>
</dbReference>
<dbReference type="InterPro" id="IPR003661">
    <property type="entry name" value="HisK_dim/P_dom"/>
</dbReference>
<dbReference type="InterPro" id="IPR001610">
    <property type="entry name" value="PAC"/>
</dbReference>
<evidence type="ECO:0000256" key="1">
    <source>
        <dbReference type="ARBA" id="ARBA00000085"/>
    </source>
</evidence>
<dbReference type="InterPro" id="IPR000014">
    <property type="entry name" value="PAS"/>
</dbReference>
<protein>
    <recommendedName>
        <fullName evidence="2">histidine kinase</fullName>
        <ecNumber evidence="2">2.7.13.3</ecNumber>
    </recommendedName>
</protein>
<dbReference type="InterPro" id="IPR003594">
    <property type="entry name" value="HATPase_dom"/>
</dbReference>
<keyword evidence="3 4" id="KW-0597">Phosphoprotein</keyword>
<evidence type="ECO:0000256" key="3">
    <source>
        <dbReference type="ARBA" id="ARBA00022553"/>
    </source>
</evidence>
<dbReference type="Pfam" id="PF08447">
    <property type="entry name" value="PAS_3"/>
    <property type="match status" value="1"/>
</dbReference>
<dbReference type="SMART" id="SM00086">
    <property type="entry name" value="PAC"/>
    <property type="match status" value="1"/>
</dbReference>
<dbReference type="InterPro" id="IPR013655">
    <property type="entry name" value="PAS_fold_3"/>
</dbReference>
<dbReference type="Pfam" id="PF02518">
    <property type="entry name" value="HATPase_c"/>
    <property type="match status" value="1"/>
</dbReference>
<organism evidence="9 10">
    <name type="scientific">Devosia nitrariae</name>
    <dbReference type="NCBI Taxonomy" id="2071872"/>
    <lineage>
        <taxon>Bacteria</taxon>
        <taxon>Pseudomonadati</taxon>
        <taxon>Pseudomonadota</taxon>
        <taxon>Alphaproteobacteria</taxon>
        <taxon>Hyphomicrobiales</taxon>
        <taxon>Devosiaceae</taxon>
        <taxon>Devosia</taxon>
    </lineage>
</organism>
<dbReference type="Pfam" id="PF00072">
    <property type="entry name" value="Response_reg"/>
    <property type="match status" value="1"/>
</dbReference>
<dbReference type="EC" id="2.7.13.3" evidence="2"/>
<feature type="domain" description="PAS" evidence="7">
    <location>
        <begin position="146"/>
        <end position="217"/>
    </location>
</feature>
<feature type="domain" description="PAC" evidence="8">
    <location>
        <begin position="220"/>
        <end position="272"/>
    </location>
</feature>
<dbReference type="Gene3D" id="3.30.565.10">
    <property type="entry name" value="Histidine kinase-like ATPase, C-terminal domain"/>
    <property type="match status" value="1"/>
</dbReference>
<gene>
    <name evidence="9" type="ORF">GCM10010862_10540</name>
</gene>
<evidence type="ECO:0000259" key="5">
    <source>
        <dbReference type="PROSITE" id="PS50109"/>
    </source>
</evidence>
<dbReference type="PROSITE" id="PS50110">
    <property type="entry name" value="RESPONSE_REGULATORY"/>
    <property type="match status" value="1"/>
</dbReference>
<feature type="domain" description="Response regulatory" evidence="6">
    <location>
        <begin position="567"/>
        <end position="678"/>
    </location>
</feature>
<evidence type="ECO:0000259" key="6">
    <source>
        <dbReference type="PROSITE" id="PS50110"/>
    </source>
</evidence>
<sequence>MSQTAHALILAPRGRDAAVAAGLLTTSGIEGRSVPDLRALVAGLSDDTSMALVTQEELATADLTDFDRWLRAQPAWSDLPIVILTHAGGGPERNPHAARLLELLGNVTFLERPFHPTTFASIVKAAVGARKRQYEARARLAELAESRERLDTALLAGNLGTWELDLLTMQLETSATTRSAFGRAGDAVFGYSELLASIHPEDREPVLAALEHTGQSGADYRVECRIVWPDGSQHWAEMHGRRLLDAEGRPSKIVGVTSDITVRKTSEQQLVAVNQSLEQRVAARTAALEEAHARAIREIEQREKTEEQLVQSQKVEAIGQLTGGVAHDFNNLLMAILGNLEVLRRHVGNDERAVRLIDSALEGARRGSSLTQRLLAFARRQELEVKRHDLVALISDLTPLMRQSVGAGIEVVVNPSPSPAPAEVDVNQIELALLNLVVNARDAMPEGGTITIEVGEAALGSEPPDLAPGSYVEIVVTDTGKGMDAQTLRRAVEPFFSTKGVGKGTGLGLSMIHGLVLQLGGALQLTSAPGEGTCARILLPCAADDNMAEAATMRDTAPTAAPAAQSRILVVDDDPLIAMSTVAMVEDLGHTAIEASSGARALEIIGSDEPIDLLLTDFSMPRMSGVELIQAARALRPHLPVILATGYAELPDDARLDVARLGKPYDERQLADQINLALSRAA</sequence>
<dbReference type="Gene3D" id="2.10.70.100">
    <property type="match status" value="1"/>
</dbReference>
<dbReference type="InterPro" id="IPR004358">
    <property type="entry name" value="Sig_transdc_His_kin-like_C"/>
</dbReference>
<dbReference type="SUPFAM" id="SSF52172">
    <property type="entry name" value="CheY-like"/>
    <property type="match status" value="1"/>
</dbReference>
<keyword evidence="10" id="KW-1185">Reference proteome</keyword>
<dbReference type="RefSeq" id="WP_284339249.1">
    <property type="nucleotide sequence ID" value="NZ_BSNS01000007.1"/>
</dbReference>
<evidence type="ECO:0000259" key="8">
    <source>
        <dbReference type="PROSITE" id="PS50113"/>
    </source>
</evidence>
<dbReference type="PANTHER" id="PTHR43065">
    <property type="entry name" value="SENSOR HISTIDINE KINASE"/>
    <property type="match status" value="1"/>
</dbReference>
<dbReference type="GO" id="GO:0016301">
    <property type="term" value="F:kinase activity"/>
    <property type="evidence" value="ECO:0007669"/>
    <property type="project" value="UniProtKB-KW"/>
</dbReference>
<dbReference type="CDD" id="cd00130">
    <property type="entry name" value="PAS"/>
    <property type="match status" value="1"/>
</dbReference>
<dbReference type="InterPro" id="IPR036097">
    <property type="entry name" value="HisK_dim/P_sf"/>
</dbReference>
<evidence type="ECO:0000313" key="9">
    <source>
        <dbReference type="EMBL" id="GLQ53795.1"/>
    </source>
</evidence>
<dbReference type="InterPro" id="IPR036890">
    <property type="entry name" value="HATPase_C_sf"/>
</dbReference>
<dbReference type="PROSITE" id="PS50112">
    <property type="entry name" value="PAS"/>
    <property type="match status" value="1"/>
</dbReference>
<dbReference type="InterPro" id="IPR011006">
    <property type="entry name" value="CheY-like_superfamily"/>
</dbReference>
<dbReference type="InterPro" id="IPR000700">
    <property type="entry name" value="PAS-assoc_C"/>
</dbReference>
<keyword evidence="9" id="KW-0808">Transferase</keyword>
<evidence type="ECO:0000256" key="2">
    <source>
        <dbReference type="ARBA" id="ARBA00012438"/>
    </source>
</evidence>
<dbReference type="PRINTS" id="PR00344">
    <property type="entry name" value="BCTRLSENSOR"/>
</dbReference>
<dbReference type="PANTHER" id="PTHR43065:SF42">
    <property type="entry name" value="TWO-COMPONENT SENSOR PPRA"/>
    <property type="match status" value="1"/>
</dbReference>
<dbReference type="Gene3D" id="3.40.50.2300">
    <property type="match status" value="1"/>
</dbReference>
<dbReference type="CDD" id="cd00082">
    <property type="entry name" value="HisKA"/>
    <property type="match status" value="1"/>
</dbReference>
<comment type="caution">
    <text evidence="9">The sequence shown here is derived from an EMBL/GenBank/DDBJ whole genome shotgun (WGS) entry which is preliminary data.</text>
</comment>
<evidence type="ECO:0000313" key="10">
    <source>
        <dbReference type="Proteomes" id="UP001156691"/>
    </source>
</evidence>
<dbReference type="InterPro" id="IPR001789">
    <property type="entry name" value="Sig_transdc_resp-reg_receiver"/>
</dbReference>
<comment type="catalytic activity">
    <reaction evidence="1">
        <text>ATP + protein L-histidine = ADP + protein N-phospho-L-histidine.</text>
        <dbReference type="EC" id="2.7.13.3"/>
    </reaction>
</comment>
<feature type="domain" description="Histidine kinase" evidence="5">
    <location>
        <begin position="324"/>
        <end position="543"/>
    </location>
</feature>